<comment type="caution">
    <text evidence="7">The sequence shown here is derived from an EMBL/GenBank/DDBJ whole genome shotgun (WGS) entry which is preliminary data.</text>
</comment>
<keyword evidence="8" id="KW-1185">Reference proteome</keyword>
<gene>
    <name evidence="7" type="ORF">PMES_01676</name>
</gene>
<reference evidence="7" key="1">
    <citation type="submission" date="2013-03" db="EMBL/GenBank/DDBJ databases">
        <title>Genome Sequence of the Profundibacterium mesophilum strain KAUST100406-0324T from Red Sea, a novel genus in the family Rhodobacteraceae.</title>
        <authorList>
            <person name="Essack M."/>
            <person name="Alam I."/>
            <person name="Lafi F."/>
            <person name="Alawi W."/>
            <person name="Kamanu F."/>
            <person name="Al-Suwailem A."/>
            <person name="Lee O.O."/>
            <person name="Xu Y."/>
            <person name="Bajic V."/>
            <person name="Qian P.-Y."/>
            <person name="Archer J."/>
        </authorList>
    </citation>
    <scope>NUCLEOTIDE SEQUENCE</scope>
    <source>
        <strain evidence="7">KAUST100406-0324</strain>
    </source>
</reference>
<dbReference type="OrthoDB" id="5868344at2"/>
<evidence type="ECO:0000256" key="4">
    <source>
        <dbReference type="ARBA" id="ARBA00022989"/>
    </source>
</evidence>
<keyword evidence="4 6" id="KW-1133">Transmembrane helix</keyword>
<dbReference type="CDD" id="cd16914">
    <property type="entry name" value="EcfT"/>
    <property type="match status" value="1"/>
</dbReference>
<dbReference type="EMBL" id="APKE01000020">
    <property type="protein sequence ID" value="KAF0675921.1"/>
    <property type="molecule type" value="Genomic_DNA"/>
</dbReference>
<dbReference type="Proteomes" id="UP000698242">
    <property type="component" value="Unassembled WGS sequence"/>
</dbReference>
<dbReference type="GO" id="GO:0005886">
    <property type="term" value="C:plasma membrane"/>
    <property type="evidence" value="ECO:0007669"/>
    <property type="project" value="UniProtKB-ARBA"/>
</dbReference>
<keyword evidence="5 6" id="KW-0472">Membrane</keyword>
<comment type="subcellular location">
    <subcellularLocation>
        <location evidence="1">Membrane</location>
        <topology evidence="1">Multi-pass membrane protein</topology>
    </subcellularLocation>
</comment>
<dbReference type="AlphaFoldDB" id="A0A921NPD2"/>
<keyword evidence="3 6" id="KW-0812">Transmembrane</keyword>
<organism evidence="7 8">
    <name type="scientific">Profundibacterium mesophilum KAUST100406-0324</name>
    <dbReference type="NCBI Taxonomy" id="1037889"/>
    <lineage>
        <taxon>Bacteria</taxon>
        <taxon>Pseudomonadati</taxon>
        <taxon>Pseudomonadota</taxon>
        <taxon>Alphaproteobacteria</taxon>
        <taxon>Rhodobacterales</taxon>
        <taxon>Roseobacteraceae</taxon>
        <taxon>Profundibacterium</taxon>
    </lineage>
</organism>
<sequence>MLSLTSPIRTPYHALRASTKLLALCVFTLAVTLSGDPRAVWGAAALVAGLYLAGGLRFAAAGLRMLRPLVFFVAIVALWHGILGEWAEGALVIGKLAAAFGLANLVTMTTRLDDMIALVERVAAPLARLGIEPRLPALSLALVMRFVPVQLQRAAALGEAWRARSRRRPGWRLVTPLALLAIDDAEHVSDALRARGGVRPPASSKG</sequence>
<proteinExistence type="inferred from homology"/>
<evidence type="ECO:0000256" key="2">
    <source>
        <dbReference type="ARBA" id="ARBA00008564"/>
    </source>
</evidence>
<evidence type="ECO:0000313" key="7">
    <source>
        <dbReference type="EMBL" id="KAF0675921.1"/>
    </source>
</evidence>
<evidence type="ECO:0000256" key="5">
    <source>
        <dbReference type="ARBA" id="ARBA00023136"/>
    </source>
</evidence>
<feature type="transmembrane region" description="Helical" evidence="6">
    <location>
        <begin position="66"/>
        <end position="83"/>
    </location>
</feature>
<dbReference type="InterPro" id="IPR003339">
    <property type="entry name" value="ABC/ECF_trnsptr_transmembrane"/>
</dbReference>
<evidence type="ECO:0000313" key="8">
    <source>
        <dbReference type="Proteomes" id="UP000698242"/>
    </source>
</evidence>
<evidence type="ECO:0000256" key="6">
    <source>
        <dbReference type="SAM" id="Phobius"/>
    </source>
</evidence>
<accession>A0A921NPD2</accession>
<dbReference type="RefSeq" id="WP_159965246.1">
    <property type="nucleotide sequence ID" value="NZ_APKE01000020.1"/>
</dbReference>
<evidence type="ECO:0000256" key="1">
    <source>
        <dbReference type="ARBA" id="ARBA00004141"/>
    </source>
</evidence>
<evidence type="ECO:0000256" key="3">
    <source>
        <dbReference type="ARBA" id="ARBA00022692"/>
    </source>
</evidence>
<dbReference type="Pfam" id="PF02361">
    <property type="entry name" value="CbiQ"/>
    <property type="match status" value="1"/>
</dbReference>
<comment type="similarity">
    <text evidence="2">Belongs to the CbiQ family.</text>
</comment>
<protein>
    <submittedName>
        <fullName evidence="7">ABC transporter membrane spanning protein</fullName>
    </submittedName>
</protein>
<feature type="transmembrane region" description="Helical" evidence="6">
    <location>
        <begin position="39"/>
        <end position="59"/>
    </location>
</feature>
<name>A0A921NPD2_9RHOB</name>
<feature type="transmembrane region" description="Helical" evidence="6">
    <location>
        <begin position="12"/>
        <end position="33"/>
    </location>
</feature>